<keyword evidence="6 7" id="KW-0472">Membrane</keyword>
<evidence type="ECO:0000259" key="8">
    <source>
        <dbReference type="Pfam" id="PF02683"/>
    </source>
</evidence>
<dbReference type="GO" id="GO:0016020">
    <property type="term" value="C:membrane"/>
    <property type="evidence" value="ECO:0007669"/>
    <property type="project" value="UniProtKB-SubCell"/>
</dbReference>
<proteinExistence type="inferred from homology"/>
<evidence type="ECO:0000313" key="10">
    <source>
        <dbReference type="Proteomes" id="UP000002495"/>
    </source>
</evidence>
<evidence type="ECO:0000256" key="7">
    <source>
        <dbReference type="SAM" id="Phobius"/>
    </source>
</evidence>
<dbReference type="Pfam" id="PF02683">
    <property type="entry name" value="DsbD_TM"/>
    <property type="match status" value="1"/>
</dbReference>
<feature type="domain" description="Cytochrome C biogenesis protein transmembrane" evidence="8">
    <location>
        <begin position="18"/>
        <end position="228"/>
    </location>
</feature>
<gene>
    <name evidence="9" type="primary">ccdA</name>
    <name evidence="9" type="ordered locus">HH_1767</name>
</gene>
<dbReference type="InterPro" id="IPR051790">
    <property type="entry name" value="Cytochrome_c-biogenesis_DsbD"/>
</dbReference>
<feature type="transmembrane region" description="Helical" evidence="7">
    <location>
        <begin position="20"/>
        <end position="41"/>
    </location>
</feature>
<dbReference type="InterPro" id="IPR003834">
    <property type="entry name" value="Cyt_c_assmbl_TM_dom"/>
</dbReference>
<dbReference type="Proteomes" id="UP000002495">
    <property type="component" value="Chromosome"/>
</dbReference>
<feature type="transmembrane region" description="Helical" evidence="7">
    <location>
        <begin position="210"/>
        <end position="228"/>
    </location>
</feature>
<evidence type="ECO:0000313" key="9">
    <source>
        <dbReference type="EMBL" id="AAP78364.1"/>
    </source>
</evidence>
<feature type="transmembrane region" description="Helical" evidence="7">
    <location>
        <begin position="173"/>
        <end position="198"/>
    </location>
</feature>
<dbReference type="KEGG" id="hhe:HH_1767"/>
<evidence type="ECO:0000256" key="5">
    <source>
        <dbReference type="ARBA" id="ARBA00022989"/>
    </source>
</evidence>
<dbReference type="STRING" id="235279.HH_1767"/>
<evidence type="ECO:0000256" key="2">
    <source>
        <dbReference type="ARBA" id="ARBA00006143"/>
    </source>
</evidence>
<dbReference type="PANTHER" id="PTHR31272:SF4">
    <property type="entry name" value="CYTOCHROME C-TYPE BIOGENESIS PROTEIN HI_1454-RELATED"/>
    <property type="match status" value="1"/>
</dbReference>
<dbReference type="eggNOG" id="COG0785">
    <property type="taxonomic scope" value="Bacteria"/>
</dbReference>
<reference evidence="9 10" key="1">
    <citation type="journal article" date="2003" name="Proc. Natl. Acad. Sci. U.S.A.">
        <title>The complete genome sequence of the carcinogenic bacterium Helicobacter hepaticus.</title>
        <authorList>
            <person name="Suerbaum S."/>
            <person name="Josenhans C."/>
            <person name="Sterzenbach T."/>
            <person name="Drescher B."/>
            <person name="Brandt P."/>
            <person name="Bell M."/>
            <person name="Droege M."/>
            <person name="Fartmann B."/>
            <person name="Fischer H.-P."/>
            <person name="Ge Z."/>
            <person name="Hoerster A."/>
            <person name="Holland R."/>
            <person name="Klein K."/>
            <person name="Koenig J."/>
            <person name="Macko L."/>
            <person name="Mendz G.L."/>
            <person name="Nyakatura G."/>
            <person name="Schauer D.B."/>
            <person name="Shen Z."/>
            <person name="Weber J."/>
            <person name="Frosch M."/>
            <person name="Fox J.G."/>
        </authorList>
    </citation>
    <scope>NUCLEOTIDE SEQUENCE [LARGE SCALE GENOMIC DNA]</scope>
    <source>
        <strain evidence="10">ATCC 51449 / 3B1</strain>
    </source>
</reference>
<feature type="transmembrane region" description="Helical" evidence="7">
    <location>
        <begin position="96"/>
        <end position="114"/>
    </location>
</feature>
<keyword evidence="4" id="KW-0201">Cytochrome c-type biogenesis</keyword>
<evidence type="ECO:0000256" key="6">
    <source>
        <dbReference type="ARBA" id="ARBA00023136"/>
    </source>
</evidence>
<dbReference type="EMBL" id="AE017125">
    <property type="protein sequence ID" value="AAP78364.1"/>
    <property type="molecule type" value="Genomic_DNA"/>
</dbReference>
<dbReference type="OrthoDB" id="9803065at2"/>
<feature type="transmembrane region" description="Helical" evidence="7">
    <location>
        <begin position="62"/>
        <end position="84"/>
    </location>
</feature>
<accession>Q7VFB0</accession>
<feature type="transmembrane region" description="Helical" evidence="7">
    <location>
        <begin position="134"/>
        <end position="167"/>
    </location>
</feature>
<protein>
    <submittedName>
        <fullName evidence="9">Cytochrome c biogenesis protein CcdA</fullName>
    </submittedName>
</protein>
<dbReference type="GO" id="GO:0017004">
    <property type="term" value="P:cytochrome complex assembly"/>
    <property type="evidence" value="ECO:0007669"/>
    <property type="project" value="UniProtKB-KW"/>
</dbReference>
<dbReference type="AlphaFoldDB" id="Q7VFB0"/>
<dbReference type="RefSeq" id="WP_011116606.1">
    <property type="nucleotide sequence ID" value="NC_004917.1"/>
</dbReference>
<name>Q7VFB0_HELHP</name>
<keyword evidence="5 7" id="KW-1133">Transmembrane helix</keyword>
<evidence type="ECO:0000256" key="3">
    <source>
        <dbReference type="ARBA" id="ARBA00022692"/>
    </source>
</evidence>
<dbReference type="HOGENOM" id="CLU_053225_2_0_7"/>
<dbReference type="PANTHER" id="PTHR31272">
    <property type="entry name" value="CYTOCHROME C-TYPE BIOGENESIS PROTEIN HI_1454-RELATED"/>
    <property type="match status" value="1"/>
</dbReference>
<sequence length="246" mass="27376">MNFDNTLTTLYDTMPFGASFLAGILTFLSPCILPLVPPYISYISGISINDLHARNTAHKSRIIFTSLLFIAGFSFVFITLGLFASSALGTLLSSSWIRYIAGGIIIAFGIHFLFPLKLSFLYKTFQYNLNFARFGFLSPFILGIGFSIGWSPCVGPILTSILTLSLFNPSHALWLMLAYSAGLGLAFLLVAIFIDIGLNFLKKLNRFLRFVEIISGLLLILIGVFIITQKMDFLFFTTLDSWNKEV</sequence>
<comment type="subcellular location">
    <subcellularLocation>
        <location evidence="1">Membrane</location>
        <topology evidence="1">Multi-pass membrane protein</topology>
    </subcellularLocation>
</comment>
<evidence type="ECO:0000256" key="4">
    <source>
        <dbReference type="ARBA" id="ARBA00022748"/>
    </source>
</evidence>
<comment type="similarity">
    <text evidence="2">Belongs to the DsbD family.</text>
</comment>
<evidence type="ECO:0000256" key="1">
    <source>
        <dbReference type="ARBA" id="ARBA00004141"/>
    </source>
</evidence>
<organism evidence="9 10">
    <name type="scientific">Helicobacter hepaticus (strain ATCC 51449 / 3B1)</name>
    <dbReference type="NCBI Taxonomy" id="235279"/>
    <lineage>
        <taxon>Bacteria</taxon>
        <taxon>Pseudomonadati</taxon>
        <taxon>Campylobacterota</taxon>
        <taxon>Epsilonproteobacteria</taxon>
        <taxon>Campylobacterales</taxon>
        <taxon>Helicobacteraceae</taxon>
        <taxon>Helicobacter</taxon>
    </lineage>
</organism>
<keyword evidence="10" id="KW-1185">Reference proteome</keyword>
<keyword evidence="3 7" id="KW-0812">Transmembrane</keyword>